<keyword evidence="2" id="KW-1185">Reference proteome</keyword>
<dbReference type="KEGG" id="pde:Pden_0394"/>
<reference evidence="2" key="1">
    <citation type="submission" date="2006-12" db="EMBL/GenBank/DDBJ databases">
        <title>Complete sequence of chromosome 1 of Paracoccus denitrificans PD1222.</title>
        <authorList>
            <person name="Copeland A."/>
            <person name="Lucas S."/>
            <person name="Lapidus A."/>
            <person name="Barry K."/>
            <person name="Detter J.C."/>
            <person name="Glavina del Rio T."/>
            <person name="Hammon N."/>
            <person name="Israni S."/>
            <person name="Dalin E."/>
            <person name="Tice H."/>
            <person name="Pitluck S."/>
            <person name="Munk A.C."/>
            <person name="Brettin T."/>
            <person name="Bruce D."/>
            <person name="Han C."/>
            <person name="Tapia R."/>
            <person name="Gilna P."/>
            <person name="Schmutz J."/>
            <person name="Larimer F."/>
            <person name="Land M."/>
            <person name="Hauser L."/>
            <person name="Kyrpides N."/>
            <person name="Lykidis A."/>
            <person name="Spiro S."/>
            <person name="Richardson D.J."/>
            <person name="Moir J.W.B."/>
            <person name="Ferguson S.J."/>
            <person name="van Spanning R.J.M."/>
            <person name="Richardson P."/>
        </authorList>
    </citation>
    <scope>NUCLEOTIDE SEQUENCE [LARGE SCALE GENOMIC DNA]</scope>
    <source>
        <strain evidence="2">Pd 1222</strain>
    </source>
</reference>
<gene>
    <name evidence="1" type="ordered locus">Pden_0394</name>
</gene>
<dbReference type="STRING" id="318586.Pden_0394"/>
<sequence length="199" mass="21236">MRPSWMPPAARCAARAKPAATVASAGTNYAAKASAVPAIVDRRATPSAAILTAVRSDYRDFDAPIGTGIATIATIAGIAAVRALVVGAVLVMPAVTWAATDGSPLIACRAVVVDGDLLIWQSESQLAWEYRADRWARAATEAPEGCPIKGNISKKGERIYHAPWSPAYAETRIDESKGERWFCDEAEAIAASWRAARWR</sequence>
<dbReference type="AlphaFoldDB" id="A1AZ14"/>
<dbReference type="Proteomes" id="UP000000361">
    <property type="component" value="Chromosome 1"/>
</dbReference>
<proteinExistence type="predicted"/>
<dbReference type="eggNOG" id="COG1525">
    <property type="taxonomic scope" value="Bacteria"/>
</dbReference>
<evidence type="ECO:0000313" key="2">
    <source>
        <dbReference type="Proteomes" id="UP000000361"/>
    </source>
</evidence>
<name>A1AZ14_PARDP</name>
<organism evidence="1 2">
    <name type="scientific">Paracoccus denitrificans (strain Pd 1222)</name>
    <dbReference type="NCBI Taxonomy" id="318586"/>
    <lineage>
        <taxon>Bacteria</taxon>
        <taxon>Pseudomonadati</taxon>
        <taxon>Pseudomonadota</taxon>
        <taxon>Alphaproteobacteria</taxon>
        <taxon>Rhodobacterales</taxon>
        <taxon>Paracoccaceae</taxon>
        <taxon>Paracoccus</taxon>
    </lineage>
</organism>
<accession>A1AZ14</accession>
<dbReference type="EnsemblBacteria" id="ABL68508">
    <property type="protein sequence ID" value="ABL68508"/>
    <property type="gene ID" value="Pden_0394"/>
</dbReference>
<evidence type="ECO:0000313" key="1">
    <source>
        <dbReference type="EMBL" id="ABL68508.1"/>
    </source>
</evidence>
<protein>
    <submittedName>
        <fullName evidence="1">Uncharacterized protein</fullName>
    </submittedName>
</protein>
<dbReference type="HOGENOM" id="CLU_1371065_0_0_5"/>
<dbReference type="EMBL" id="CP000489">
    <property type="protein sequence ID" value="ABL68508.1"/>
    <property type="molecule type" value="Genomic_DNA"/>
</dbReference>